<dbReference type="InterPro" id="IPR015046">
    <property type="entry name" value="LciA_Immunity-like"/>
</dbReference>
<dbReference type="GO" id="GO:0030153">
    <property type="term" value="P:bacteriocin immunity"/>
    <property type="evidence" value="ECO:0007669"/>
    <property type="project" value="UniProtKB-KW"/>
</dbReference>
<keyword evidence="3" id="KW-1185">Reference proteome</keyword>
<reference evidence="2 3" key="1">
    <citation type="submission" date="2016-10" db="EMBL/GenBank/DDBJ databases">
        <authorList>
            <person name="de Groot N.N."/>
        </authorList>
    </citation>
    <scope>NUCLEOTIDE SEQUENCE [LARGE SCALE GENOMIC DNA]</scope>
    <source>
        <strain evidence="2 3">A-4</strain>
    </source>
</reference>
<evidence type="ECO:0000256" key="1">
    <source>
        <dbReference type="ARBA" id="ARBA00023025"/>
    </source>
</evidence>
<gene>
    <name evidence="2" type="ORF">SAMN02910293_02041</name>
</gene>
<evidence type="ECO:0000313" key="2">
    <source>
        <dbReference type="EMBL" id="SDB41636.1"/>
    </source>
</evidence>
<dbReference type="InterPro" id="IPR023130">
    <property type="entry name" value="Ta0600-like_sf"/>
</dbReference>
<accession>A0A1G6D8Z5</accession>
<keyword evidence="1" id="KW-0079">Bacteriocin immunity</keyword>
<sequence>MLILWYKKSRSASIKKDVLQAKIDAVMVDCYNLLLNPDIKDEERELLLHFKQEIENKHDFSRTAYRLNRDLQRLSLKYLQDKKGLSQPVRAFYDSLNHFMKNELRNNEIAKGLIMASGIWL</sequence>
<protein>
    <submittedName>
        <fullName evidence="2">Enterocin A Immunity</fullName>
    </submittedName>
</protein>
<dbReference type="Pfam" id="PF08951">
    <property type="entry name" value="EntA_Immun"/>
    <property type="match status" value="1"/>
</dbReference>
<dbReference type="CDD" id="cd21059">
    <property type="entry name" value="LciA-like"/>
    <property type="match status" value="1"/>
</dbReference>
<dbReference type="Gene3D" id="1.20.1440.50">
    <property type="entry name" value="Ta0600-like"/>
    <property type="match status" value="1"/>
</dbReference>
<proteinExistence type="predicted"/>
<organism evidence="2 3">
    <name type="scientific">Streptococcus henryi</name>
    <dbReference type="NCBI Taxonomy" id="439219"/>
    <lineage>
        <taxon>Bacteria</taxon>
        <taxon>Bacillati</taxon>
        <taxon>Bacillota</taxon>
        <taxon>Bacilli</taxon>
        <taxon>Lactobacillales</taxon>
        <taxon>Streptococcaceae</taxon>
        <taxon>Streptococcus</taxon>
    </lineage>
</organism>
<name>A0A1G6D8Z5_9STRE</name>
<evidence type="ECO:0000313" key="3">
    <source>
        <dbReference type="Proteomes" id="UP000182508"/>
    </source>
</evidence>
<dbReference type="AlphaFoldDB" id="A0A1G6D8Z5"/>
<dbReference type="RefSeq" id="WP_245686267.1">
    <property type="nucleotide sequence ID" value="NZ_FMXP01000034.1"/>
</dbReference>
<dbReference type="Proteomes" id="UP000182508">
    <property type="component" value="Unassembled WGS sequence"/>
</dbReference>
<dbReference type="STRING" id="439219.SAMN02910293_02041"/>
<dbReference type="EMBL" id="FMXP01000034">
    <property type="protein sequence ID" value="SDB41636.1"/>
    <property type="molecule type" value="Genomic_DNA"/>
</dbReference>